<proteinExistence type="predicted"/>
<dbReference type="EMBL" id="JAAKZH010000008">
    <property type="protein sequence ID" value="NGO65946.1"/>
    <property type="molecule type" value="Genomic_DNA"/>
</dbReference>
<keyword evidence="2" id="KW-1185">Reference proteome</keyword>
<dbReference type="Proteomes" id="UP000477849">
    <property type="component" value="Unassembled WGS sequence"/>
</dbReference>
<evidence type="ECO:0000313" key="1">
    <source>
        <dbReference type="EMBL" id="NGO65946.1"/>
    </source>
</evidence>
<organism evidence="1 2">
    <name type="scientific">Rhizobium daejeonense</name>
    <dbReference type="NCBI Taxonomy" id="240521"/>
    <lineage>
        <taxon>Bacteria</taxon>
        <taxon>Pseudomonadati</taxon>
        <taxon>Pseudomonadota</taxon>
        <taxon>Alphaproteobacteria</taxon>
        <taxon>Hyphomicrobiales</taxon>
        <taxon>Rhizobiaceae</taxon>
        <taxon>Rhizobium/Agrobacterium group</taxon>
        <taxon>Rhizobium</taxon>
    </lineage>
</organism>
<dbReference type="AlphaFoldDB" id="A0A6M1SGT5"/>
<gene>
    <name evidence="1" type="ORF">G6N76_19945</name>
</gene>
<accession>A0A6M1SGT5</accession>
<name>A0A6M1SGT5_9HYPH</name>
<protein>
    <submittedName>
        <fullName evidence="1">Uncharacterized protein</fullName>
    </submittedName>
</protein>
<evidence type="ECO:0000313" key="2">
    <source>
        <dbReference type="Proteomes" id="UP000477849"/>
    </source>
</evidence>
<reference evidence="1 2" key="1">
    <citation type="submission" date="2020-02" db="EMBL/GenBank/DDBJ databases">
        <title>Genome sequence of the type strain CCBAU10050 of Rhizobium daejeonense.</title>
        <authorList>
            <person name="Gao J."/>
            <person name="Sun J."/>
        </authorList>
    </citation>
    <scope>NUCLEOTIDE SEQUENCE [LARGE SCALE GENOMIC DNA]</scope>
    <source>
        <strain evidence="1 2">CCBAU10050</strain>
    </source>
</reference>
<sequence>MSSDLHQPIGSFDISIIRNALRHAGFRYEEPLCELDRGAARHAMTLYQKGVRCSGDLIPAVNLWVDKAVLARLKSSSRVASL</sequence>
<comment type="caution">
    <text evidence="1">The sequence shown here is derived from an EMBL/GenBank/DDBJ whole genome shotgun (WGS) entry which is preliminary data.</text>
</comment>
<dbReference type="RefSeq" id="WP_163897404.1">
    <property type="nucleotide sequence ID" value="NZ_CP048424.1"/>
</dbReference>